<evidence type="ECO:0000256" key="4">
    <source>
        <dbReference type="ARBA" id="ARBA00022989"/>
    </source>
</evidence>
<evidence type="ECO:0000256" key="5">
    <source>
        <dbReference type="ARBA" id="ARBA00023136"/>
    </source>
</evidence>
<dbReference type="InterPro" id="IPR050250">
    <property type="entry name" value="Macrolide_Exporter_MacB"/>
</dbReference>
<evidence type="ECO:0000256" key="1">
    <source>
        <dbReference type="ARBA" id="ARBA00004651"/>
    </source>
</evidence>
<feature type="transmembrane region" description="Helical" evidence="7">
    <location>
        <begin position="270"/>
        <end position="294"/>
    </location>
</feature>
<feature type="domain" description="ABC3 transporter permease C-terminal" evidence="8">
    <location>
        <begin position="273"/>
        <end position="394"/>
    </location>
</feature>
<protein>
    <submittedName>
        <fullName evidence="10">ABC transporter, fused permease protein</fullName>
    </submittedName>
</protein>
<dbReference type="GO" id="GO:0005886">
    <property type="term" value="C:plasma membrane"/>
    <property type="evidence" value="ECO:0007669"/>
    <property type="project" value="UniProtKB-SubCell"/>
</dbReference>
<dbReference type="EMBL" id="CADCTB010000173">
    <property type="protein sequence ID" value="CAA9261869.1"/>
    <property type="molecule type" value="Genomic_DNA"/>
</dbReference>
<dbReference type="AlphaFoldDB" id="A0A6J4ITU0"/>
<comment type="subcellular location">
    <subcellularLocation>
        <location evidence="1">Cell membrane</location>
        <topology evidence="1">Multi-pass membrane protein</topology>
    </subcellularLocation>
</comment>
<feature type="transmembrane region" description="Helical" evidence="7">
    <location>
        <begin position="362"/>
        <end position="384"/>
    </location>
</feature>
<dbReference type="PANTHER" id="PTHR30572">
    <property type="entry name" value="MEMBRANE COMPONENT OF TRANSPORTER-RELATED"/>
    <property type="match status" value="1"/>
</dbReference>
<feature type="transmembrane region" description="Helical" evidence="7">
    <location>
        <begin position="495"/>
        <end position="516"/>
    </location>
</feature>
<evidence type="ECO:0000313" key="10">
    <source>
        <dbReference type="EMBL" id="CAA9261869.1"/>
    </source>
</evidence>
<reference evidence="10" key="1">
    <citation type="submission" date="2020-02" db="EMBL/GenBank/DDBJ databases">
        <authorList>
            <person name="Meier V. D."/>
        </authorList>
    </citation>
    <scope>NUCLEOTIDE SEQUENCE</scope>
    <source>
        <strain evidence="10">AVDCRST_MAG10</strain>
    </source>
</reference>
<organism evidence="10">
    <name type="scientific">uncultured Acidimicrobiales bacterium</name>
    <dbReference type="NCBI Taxonomy" id="310071"/>
    <lineage>
        <taxon>Bacteria</taxon>
        <taxon>Bacillati</taxon>
        <taxon>Actinomycetota</taxon>
        <taxon>Acidimicrobiia</taxon>
        <taxon>Acidimicrobiales</taxon>
        <taxon>environmental samples</taxon>
    </lineage>
</organism>
<feature type="transmembrane region" description="Helical" evidence="7">
    <location>
        <begin position="810"/>
        <end position="833"/>
    </location>
</feature>
<evidence type="ECO:0000256" key="2">
    <source>
        <dbReference type="ARBA" id="ARBA00022475"/>
    </source>
</evidence>
<evidence type="ECO:0000256" key="7">
    <source>
        <dbReference type="SAM" id="Phobius"/>
    </source>
</evidence>
<name>A0A6J4ITU0_9ACTN</name>
<feature type="domain" description="ABC3 transporter permease C-terminal" evidence="8">
    <location>
        <begin position="727"/>
        <end position="843"/>
    </location>
</feature>
<evidence type="ECO:0000259" key="8">
    <source>
        <dbReference type="Pfam" id="PF02687"/>
    </source>
</evidence>
<gene>
    <name evidence="10" type="ORF">AVDCRST_MAG10-2795</name>
</gene>
<evidence type="ECO:0000256" key="6">
    <source>
        <dbReference type="ARBA" id="ARBA00038076"/>
    </source>
</evidence>
<keyword evidence="4 7" id="KW-1133">Transmembrane helix</keyword>
<accession>A0A6J4ITU0</accession>
<comment type="similarity">
    <text evidence="6">Belongs to the ABC-4 integral membrane protein family.</text>
</comment>
<feature type="domain" description="MacB-like periplasmic core" evidence="9">
    <location>
        <begin position="17"/>
        <end position="238"/>
    </location>
</feature>
<feature type="transmembrane region" description="Helical" evidence="7">
    <location>
        <begin position="721"/>
        <end position="749"/>
    </location>
</feature>
<feature type="transmembrane region" description="Helical" evidence="7">
    <location>
        <begin position="414"/>
        <end position="433"/>
    </location>
</feature>
<evidence type="ECO:0000256" key="3">
    <source>
        <dbReference type="ARBA" id="ARBA00022692"/>
    </source>
</evidence>
<evidence type="ECO:0000259" key="9">
    <source>
        <dbReference type="Pfam" id="PF12704"/>
    </source>
</evidence>
<proteinExistence type="inferred from homology"/>
<keyword evidence="2" id="KW-1003">Cell membrane</keyword>
<dbReference type="InterPro" id="IPR025857">
    <property type="entry name" value="MacB_PCD"/>
</dbReference>
<feature type="transmembrane region" description="Helical" evidence="7">
    <location>
        <begin position="314"/>
        <end position="342"/>
    </location>
</feature>
<dbReference type="GO" id="GO:0022857">
    <property type="term" value="F:transmembrane transporter activity"/>
    <property type="evidence" value="ECO:0007669"/>
    <property type="project" value="TreeGrafter"/>
</dbReference>
<feature type="domain" description="MacB-like periplasmic core" evidence="9">
    <location>
        <begin position="495"/>
        <end position="694"/>
    </location>
</feature>
<dbReference type="InterPro" id="IPR003838">
    <property type="entry name" value="ABC3_permease_C"/>
</dbReference>
<feature type="transmembrane region" description="Helical" evidence="7">
    <location>
        <begin position="777"/>
        <end position="798"/>
    </location>
</feature>
<dbReference type="Pfam" id="PF12704">
    <property type="entry name" value="MacB_PCD"/>
    <property type="match status" value="2"/>
</dbReference>
<keyword evidence="5 7" id="KW-0472">Membrane</keyword>
<dbReference type="Pfam" id="PF02687">
    <property type="entry name" value="FtsX"/>
    <property type="match status" value="2"/>
</dbReference>
<dbReference type="PANTHER" id="PTHR30572:SF4">
    <property type="entry name" value="ABC TRANSPORTER PERMEASE YTRF"/>
    <property type="match status" value="1"/>
</dbReference>
<feature type="transmembrane region" description="Helical" evidence="7">
    <location>
        <begin position="439"/>
        <end position="458"/>
    </location>
</feature>
<sequence>MIRTTIKGLLARKRRLFTTALAVTLGVAFMSGTLVLTDTIGKTFDDLFGDVYKNTDAVVRAETAFEGPRSTGAQRGRVDASLVGTVRGVTGVAAAEGQILGYARLVGKDGKAIGNPQMGAPTYGANWSDNPELNPWTLAAGQAPRADNEVVIDKKSADDGGLAVGDTATVLVQGPPQQVRITGIATFGAADSPGGASFVMFNSPAAQRLVAEPGKFDSIAVVAAGDVGQANLVARIAQVLPPRTEAITGEAITKEVQSETKQGLSFFNTFMLIFAVVALLVGGFMIFNTFSITVAQRTRENGLMRALGASRRQILASVLIEAVAVGVMASVLGMASGVVVAGGLKAMLAGLGFDIPAGGVVFTVRTVIVSVLVGLAVTLVAAVVPARKAARIPPIAAMRAQVAGSAGYGSRLRIVVGGVLLASGVGALLLGLFGDSGNAVPVVGLGALLVFFAVSVLARTVSLPLSRLLGAPLPRIRGAAGGLARENAMRNPKRTAASASALMIGVGLVGFITILASSTKASIDASLDRSFTGDLVVDSGAGMAGGGLDPGMAAQLNGLPEVASAAGLSRGLAQVGDSPVQLVGLDPATAFGVLDVKPLQGAPGALGRDVIAVHEDVAAEKGLKLDDPVPVRFKDTGDQTLRVGMIYGEDQPVGRYILGVAAFDANFADRYDEKVFVKKADGVTTAALRSAVDRVAQSYPGADVFDQDQFKADQGRAVDQLLALVYALLALAIVIALLGIGNTLALSIFERTRELGLLRAVGMTRAQLRSTIRWESVIIALQGTFLGLLIGVFFGWALVQALADEGIDTFRLPVSSLAVVVVLAAIAGVLAAIAPSRRAAKLNVLAAISST</sequence>
<keyword evidence="3 7" id="KW-0812">Transmembrane</keyword>